<dbReference type="Gene3D" id="3.40.50.1820">
    <property type="entry name" value="alpha/beta hydrolase"/>
    <property type="match status" value="1"/>
</dbReference>
<dbReference type="InterPro" id="IPR005945">
    <property type="entry name" value="Pro_imino_pep"/>
</dbReference>
<evidence type="ECO:0000259" key="3">
    <source>
        <dbReference type="Pfam" id="PF00561"/>
    </source>
</evidence>
<dbReference type="GO" id="GO:0008233">
    <property type="term" value="F:peptidase activity"/>
    <property type="evidence" value="ECO:0007669"/>
    <property type="project" value="InterPro"/>
</dbReference>
<feature type="domain" description="AB hydrolase-1" evidence="3">
    <location>
        <begin position="36"/>
        <end position="287"/>
    </location>
</feature>
<dbReference type="InterPro" id="IPR002410">
    <property type="entry name" value="Peptidase_S33"/>
</dbReference>
<dbReference type="PIRSF" id="PIRSF005539">
    <property type="entry name" value="Pept_S33_TRI_F1"/>
    <property type="match status" value="1"/>
</dbReference>
<sequence>MPTALTEGKIPFVIGDETFETYYKVVGDISSCSHGPLVALHGGPGLSHDHLIPLEDLASRSPSTAVIFYDQVGNGRSTHLRSKDASFWTIELFIAELENVLAFFGVANCFNILGHSWGAILACELIVRRKPPGLRCLVLANALANGKLYAESFARLCLGLPEDVQATLKRHQEAGTTKSAEYKAAMMGFWAKHGCRVQPFPPDFLHSLEYSNDNSTVSDAMMAGNVGLGTHWDMTSRIELMRHVPTLIVNGEHDYMTDAVCGPFFWGIDRVKWVKFASSSHTPQWEERERYMTVVGEFLRGEDL</sequence>
<dbReference type="EMBL" id="JARKIF010000004">
    <property type="protein sequence ID" value="KAJ7641591.1"/>
    <property type="molecule type" value="Genomic_DNA"/>
</dbReference>
<proteinExistence type="inferred from homology"/>
<dbReference type="Proteomes" id="UP001221142">
    <property type="component" value="Unassembled WGS sequence"/>
</dbReference>
<comment type="similarity">
    <text evidence="1">Belongs to the peptidase S33 family.</text>
</comment>
<evidence type="ECO:0000256" key="1">
    <source>
        <dbReference type="ARBA" id="ARBA00010088"/>
    </source>
</evidence>
<dbReference type="PANTHER" id="PTHR43798">
    <property type="entry name" value="MONOACYLGLYCEROL LIPASE"/>
    <property type="match status" value="1"/>
</dbReference>
<dbReference type="Pfam" id="PF00561">
    <property type="entry name" value="Abhydrolase_1"/>
    <property type="match status" value="1"/>
</dbReference>
<dbReference type="InterPro" id="IPR000073">
    <property type="entry name" value="AB_hydrolase_1"/>
</dbReference>
<dbReference type="SUPFAM" id="SSF53474">
    <property type="entry name" value="alpha/beta-Hydrolases"/>
    <property type="match status" value="1"/>
</dbReference>
<keyword evidence="5" id="KW-1185">Reference proteome</keyword>
<dbReference type="PANTHER" id="PTHR43798:SF33">
    <property type="entry name" value="HYDROLASE, PUTATIVE (AFU_ORTHOLOGUE AFUA_2G14860)-RELATED"/>
    <property type="match status" value="1"/>
</dbReference>
<reference evidence="4" key="1">
    <citation type="submission" date="2023-03" db="EMBL/GenBank/DDBJ databases">
        <title>Massive genome expansion in bonnet fungi (Mycena s.s.) driven by repeated elements and novel gene families across ecological guilds.</title>
        <authorList>
            <consortium name="Lawrence Berkeley National Laboratory"/>
            <person name="Harder C.B."/>
            <person name="Miyauchi S."/>
            <person name="Viragh M."/>
            <person name="Kuo A."/>
            <person name="Thoen E."/>
            <person name="Andreopoulos B."/>
            <person name="Lu D."/>
            <person name="Skrede I."/>
            <person name="Drula E."/>
            <person name="Henrissat B."/>
            <person name="Morin E."/>
            <person name="Kohler A."/>
            <person name="Barry K."/>
            <person name="LaButti K."/>
            <person name="Morin E."/>
            <person name="Salamov A."/>
            <person name="Lipzen A."/>
            <person name="Mereny Z."/>
            <person name="Hegedus B."/>
            <person name="Baldrian P."/>
            <person name="Stursova M."/>
            <person name="Weitz H."/>
            <person name="Taylor A."/>
            <person name="Grigoriev I.V."/>
            <person name="Nagy L.G."/>
            <person name="Martin F."/>
            <person name="Kauserud H."/>
        </authorList>
    </citation>
    <scope>NUCLEOTIDE SEQUENCE</scope>
    <source>
        <strain evidence="4">9284</strain>
    </source>
</reference>
<comment type="caution">
    <text evidence="4">The sequence shown here is derived from an EMBL/GenBank/DDBJ whole genome shotgun (WGS) entry which is preliminary data.</text>
</comment>
<accession>A0AAD7C887</accession>
<dbReference type="GO" id="GO:0016020">
    <property type="term" value="C:membrane"/>
    <property type="evidence" value="ECO:0007669"/>
    <property type="project" value="TreeGrafter"/>
</dbReference>
<dbReference type="InterPro" id="IPR029058">
    <property type="entry name" value="AB_hydrolase_fold"/>
</dbReference>
<evidence type="ECO:0000313" key="5">
    <source>
        <dbReference type="Proteomes" id="UP001221142"/>
    </source>
</evidence>
<dbReference type="NCBIfam" id="TIGR01250">
    <property type="entry name" value="pro_imino_pep_2"/>
    <property type="match status" value="1"/>
</dbReference>
<dbReference type="PRINTS" id="PR00793">
    <property type="entry name" value="PROAMNOPTASE"/>
</dbReference>
<name>A0AAD7C887_9AGAR</name>
<keyword evidence="2" id="KW-0378">Hydrolase</keyword>
<dbReference type="InterPro" id="IPR050266">
    <property type="entry name" value="AB_hydrolase_sf"/>
</dbReference>
<dbReference type="GO" id="GO:0006508">
    <property type="term" value="P:proteolysis"/>
    <property type="evidence" value="ECO:0007669"/>
    <property type="project" value="InterPro"/>
</dbReference>
<protein>
    <submittedName>
        <fullName evidence="4">Proline-specific peptidase</fullName>
    </submittedName>
</protein>
<dbReference type="AlphaFoldDB" id="A0AAD7C887"/>
<organism evidence="4 5">
    <name type="scientific">Roridomyces roridus</name>
    <dbReference type="NCBI Taxonomy" id="1738132"/>
    <lineage>
        <taxon>Eukaryota</taxon>
        <taxon>Fungi</taxon>
        <taxon>Dikarya</taxon>
        <taxon>Basidiomycota</taxon>
        <taxon>Agaricomycotina</taxon>
        <taxon>Agaricomycetes</taxon>
        <taxon>Agaricomycetidae</taxon>
        <taxon>Agaricales</taxon>
        <taxon>Marasmiineae</taxon>
        <taxon>Mycenaceae</taxon>
        <taxon>Roridomyces</taxon>
    </lineage>
</organism>
<evidence type="ECO:0000313" key="4">
    <source>
        <dbReference type="EMBL" id="KAJ7641591.1"/>
    </source>
</evidence>
<gene>
    <name evidence="4" type="ORF">FB45DRAFT_1054071</name>
</gene>
<evidence type="ECO:0000256" key="2">
    <source>
        <dbReference type="ARBA" id="ARBA00022801"/>
    </source>
</evidence>